<dbReference type="SUPFAM" id="SSF53335">
    <property type="entry name" value="S-adenosyl-L-methionine-dependent methyltransferases"/>
    <property type="match status" value="1"/>
</dbReference>
<evidence type="ECO:0000313" key="3">
    <source>
        <dbReference type="Proteomes" id="UP001583172"/>
    </source>
</evidence>
<proteinExistence type="inferred from homology"/>
<comment type="caution">
    <text evidence="2">The sequence shown here is derived from an EMBL/GenBank/DDBJ whole genome shotgun (WGS) entry which is preliminary data.</text>
</comment>
<reference evidence="2 3" key="1">
    <citation type="journal article" date="2024" name="Commun. Biol.">
        <title>Comparative genomic analysis of thermophilic fungi reveals convergent evolutionary adaptations and gene losses.</title>
        <authorList>
            <person name="Steindorff A.S."/>
            <person name="Aguilar-Pontes M.V."/>
            <person name="Robinson A.J."/>
            <person name="Andreopoulos B."/>
            <person name="LaButti K."/>
            <person name="Kuo A."/>
            <person name="Mondo S."/>
            <person name="Riley R."/>
            <person name="Otillar R."/>
            <person name="Haridas S."/>
            <person name="Lipzen A."/>
            <person name="Grimwood J."/>
            <person name="Schmutz J."/>
            <person name="Clum A."/>
            <person name="Reid I.D."/>
            <person name="Moisan M.C."/>
            <person name="Butler G."/>
            <person name="Nguyen T.T.M."/>
            <person name="Dewar K."/>
            <person name="Conant G."/>
            <person name="Drula E."/>
            <person name="Henrissat B."/>
            <person name="Hansel C."/>
            <person name="Singer S."/>
            <person name="Hutchinson M.I."/>
            <person name="de Vries R.P."/>
            <person name="Natvig D.O."/>
            <person name="Powell A.J."/>
            <person name="Tsang A."/>
            <person name="Grigoriev I.V."/>
        </authorList>
    </citation>
    <scope>NUCLEOTIDE SEQUENCE [LARGE SCALE GENOMIC DNA]</scope>
    <source>
        <strain evidence="2 3">CBS 620.91</strain>
    </source>
</reference>
<dbReference type="PANTHER" id="PTHR43591">
    <property type="entry name" value="METHYLTRANSFERASE"/>
    <property type="match status" value="1"/>
</dbReference>
<comment type="similarity">
    <text evidence="1">Belongs to the methyltransferase superfamily. LaeA methyltransferase family.</text>
</comment>
<evidence type="ECO:0008006" key="4">
    <source>
        <dbReference type="Google" id="ProtNLM"/>
    </source>
</evidence>
<evidence type="ECO:0000313" key="2">
    <source>
        <dbReference type="EMBL" id="KAL1842325.1"/>
    </source>
</evidence>
<dbReference type="Proteomes" id="UP001583172">
    <property type="component" value="Unassembled WGS sequence"/>
</dbReference>
<gene>
    <name evidence="2" type="ORF">VTJ49DRAFT_5493</name>
</gene>
<name>A0ABR3VKA4_HUMIN</name>
<dbReference type="Gene3D" id="3.40.50.150">
    <property type="entry name" value="Vaccinia Virus protein VP39"/>
    <property type="match status" value="1"/>
</dbReference>
<dbReference type="Pfam" id="PF01209">
    <property type="entry name" value="Ubie_methyltran"/>
    <property type="match status" value="1"/>
</dbReference>
<dbReference type="InterPro" id="IPR029063">
    <property type="entry name" value="SAM-dependent_MTases_sf"/>
</dbReference>
<accession>A0ABR3VKA4</accession>
<keyword evidence="3" id="KW-1185">Reference proteome</keyword>
<sequence>MSTTVQASELRNVYNPSSKKTADNAWEETWIENSRRVSTPLAAQMLEQMGISASTTAPFRLLENACGAGVVAPFLQRIIQPDVLRQSSIVCGDFSDKMVGLAEGRIQREGWINTKALRVDAQKLDFEDDTFTHVATNLGFHVVPDSEAALDEAMRVLQPGGILGFTTFHCHPSWFRDVKAAFQSFPFEAPCSMELQTTSWGQWSDINWVRETLVNKGLCNVKVSVFAHLSDVDGPEDFITRYGMMVDWIVDSCWSEELRREYPREVVHRMVKEFLEKRRDVANDLALAYATQDQLYALFLLVAWENHDYMHGNGAPLYSPDR</sequence>
<dbReference type="CDD" id="cd02440">
    <property type="entry name" value="AdoMet_MTases"/>
    <property type="match status" value="1"/>
</dbReference>
<evidence type="ECO:0000256" key="1">
    <source>
        <dbReference type="ARBA" id="ARBA00038158"/>
    </source>
</evidence>
<protein>
    <recommendedName>
        <fullName evidence="4">Methyltransferase domain-containing protein</fullName>
    </recommendedName>
</protein>
<organism evidence="2 3">
    <name type="scientific">Humicola insolens</name>
    <name type="common">Soft-rot fungus</name>
    <dbReference type="NCBI Taxonomy" id="85995"/>
    <lineage>
        <taxon>Eukaryota</taxon>
        <taxon>Fungi</taxon>
        <taxon>Dikarya</taxon>
        <taxon>Ascomycota</taxon>
        <taxon>Pezizomycotina</taxon>
        <taxon>Sordariomycetes</taxon>
        <taxon>Sordariomycetidae</taxon>
        <taxon>Sordariales</taxon>
        <taxon>Chaetomiaceae</taxon>
        <taxon>Mycothermus</taxon>
    </lineage>
</organism>
<dbReference type="EMBL" id="JAZGSY010000046">
    <property type="protein sequence ID" value="KAL1842325.1"/>
    <property type="molecule type" value="Genomic_DNA"/>
</dbReference>